<dbReference type="EMBL" id="JANBTW010000118">
    <property type="protein sequence ID" value="KAJ2670706.1"/>
    <property type="molecule type" value="Genomic_DNA"/>
</dbReference>
<feature type="region of interest" description="Disordered" evidence="1">
    <location>
        <begin position="1"/>
        <end position="33"/>
    </location>
</feature>
<dbReference type="AlphaFoldDB" id="A0A9W8G1R8"/>
<comment type="caution">
    <text evidence="2">The sequence shown here is derived from an EMBL/GenBank/DDBJ whole genome shotgun (WGS) entry which is preliminary data.</text>
</comment>
<gene>
    <name evidence="2" type="ORF">GGI25_005758</name>
</gene>
<feature type="compositionally biased region" description="Low complexity" evidence="1">
    <location>
        <begin position="85"/>
        <end position="95"/>
    </location>
</feature>
<accession>A0A9W8G1R8</accession>
<reference evidence="2" key="1">
    <citation type="submission" date="2022-07" db="EMBL/GenBank/DDBJ databases">
        <title>Phylogenomic reconstructions and comparative analyses of Kickxellomycotina fungi.</title>
        <authorList>
            <person name="Reynolds N.K."/>
            <person name="Stajich J.E."/>
            <person name="Barry K."/>
            <person name="Grigoriev I.V."/>
            <person name="Crous P."/>
            <person name="Smith M.E."/>
        </authorList>
    </citation>
    <scope>NUCLEOTIDE SEQUENCE</scope>
    <source>
        <strain evidence="2">NRRL 3115</strain>
    </source>
</reference>
<protein>
    <submittedName>
        <fullName evidence="2">Uncharacterized protein</fullName>
    </submittedName>
</protein>
<evidence type="ECO:0000313" key="3">
    <source>
        <dbReference type="Proteomes" id="UP001151518"/>
    </source>
</evidence>
<sequence length="177" mass="19502">MPTTPMPASFRKRSEQYAKNVNKRGHVKKSLDPMVEKRLEAERLRKKGLGNSVPPLVSKSRRVLLVLLALVLGSALYQILQPLFGSSSDSNSSRGSSRKAKAPTQESELTREQQAKAAEAVLRAMNQQAQRKYMENAKNYKGERDIDDDDIVSIAFAAAEAASGDEKPVAEAEAQLF</sequence>
<proteinExistence type="predicted"/>
<dbReference type="OrthoDB" id="5591801at2759"/>
<evidence type="ECO:0000313" key="2">
    <source>
        <dbReference type="EMBL" id="KAJ2670706.1"/>
    </source>
</evidence>
<feature type="region of interest" description="Disordered" evidence="1">
    <location>
        <begin position="84"/>
        <end position="116"/>
    </location>
</feature>
<organism evidence="2 3">
    <name type="scientific">Coemansia spiralis</name>
    <dbReference type="NCBI Taxonomy" id="417178"/>
    <lineage>
        <taxon>Eukaryota</taxon>
        <taxon>Fungi</taxon>
        <taxon>Fungi incertae sedis</taxon>
        <taxon>Zoopagomycota</taxon>
        <taxon>Kickxellomycotina</taxon>
        <taxon>Kickxellomycetes</taxon>
        <taxon>Kickxellales</taxon>
        <taxon>Kickxellaceae</taxon>
        <taxon>Coemansia</taxon>
    </lineage>
</organism>
<evidence type="ECO:0000256" key="1">
    <source>
        <dbReference type="SAM" id="MobiDB-lite"/>
    </source>
</evidence>
<dbReference type="Proteomes" id="UP001151518">
    <property type="component" value="Unassembled WGS sequence"/>
</dbReference>
<name>A0A9W8G1R8_9FUNG</name>